<dbReference type="Proteomes" id="UP000199598">
    <property type="component" value="Unassembled WGS sequence"/>
</dbReference>
<organism evidence="1 2">
    <name type="scientific">Pseudovibrio ascidiaceicola</name>
    <dbReference type="NCBI Taxonomy" id="285279"/>
    <lineage>
        <taxon>Bacteria</taxon>
        <taxon>Pseudomonadati</taxon>
        <taxon>Pseudomonadota</taxon>
        <taxon>Alphaproteobacteria</taxon>
        <taxon>Hyphomicrobiales</taxon>
        <taxon>Stappiaceae</taxon>
        <taxon>Pseudovibrio</taxon>
    </lineage>
</organism>
<evidence type="ECO:0000313" key="2">
    <source>
        <dbReference type="Proteomes" id="UP000199598"/>
    </source>
</evidence>
<keyword evidence="1" id="KW-0449">Lipoprotein</keyword>
<protein>
    <submittedName>
        <fullName evidence="1">LPS-assembly lipoprotein</fullName>
    </submittedName>
</protein>
<keyword evidence="2" id="KW-1185">Reference proteome</keyword>
<dbReference type="Pfam" id="PF04390">
    <property type="entry name" value="LptE"/>
    <property type="match status" value="1"/>
</dbReference>
<proteinExistence type="predicted"/>
<sequence length="206" mass="22398">MSLFDRPAKSGRPSRRVLLGGATIVAGALLLSGCQFRPLYGVSPTLLADGTEQTQTVQAQMAAISMKFPGYGDSGSIKHINQVLRNQLIFAFTRGGDALPPKYRLEILTDKRRAEVGVEQLADVPTAYNITVNTSFVLADIQTDRTLYTGRSFASASFDFSSQRFANLRAERDAEDRAAKVVAADINTRIASFFATHPVEPAEPVE</sequence>
<accession>A0A1I3VAS9</accession>
<gene>
    <name evidence="1" type="ORF">SAMN04488518_101291</name>
</gene>
<dbReference type="EMBL" id="FOSK01000001">
    <property type="protein sequence ID" value="SFJ92395.1"/>
    <property type="molecule type" value="Genomic_DNA"/>
</dbReference>
<dbReference type="PROSITE" id="PS51257">
    <property type="entry name" value="PROKAR_LIPOPROTEIN"/>
    <property type="match status" value="1"/>
</dbReference>
<dbReference type="PROSITE" id="PS51318">
    <property type="entry name" value="TAT"/>
    <property type="match status" value="1"/>
</dbReference>
<name>A0A1I3VAS9_9HYPH</name>
<dbReference type="RefSeq" id="WP_063312956.1">
    <property type="nucleotide sequence ID" value="NZ_FOSK01000001.1"/>
</dbReference>
<dbReference type="InterPro" id="IPR006311">
    <property type="entry name" value="TAT_signal"/>
</dbReference>
<reference evidence="1 2" key="1">
    <citation type="submission" date="2016-10" db="EMBL/GenBank/DDBJ databases">
        <authorList>
            <person name="Varghese N."/>
            <person name="Submissions S."/>
        </authorList>
    </citation>
    <scope>NUCLEOTIDE SEQUENCE [LARGE SCALE GENOMIC DNA]</scope>
    <source>
        <strain evidence="1 2">DSM 16392</strain>
    </source>
</reference>
<dbReference type="Gene3D" id="3.30.160.150">
    <property type="entry name" value="Lipoprotein like domain"/>
    <property type="match status" value="1"/>
</dbReference>
<evidence type="ECO:0000313" key="1">
    <source>
        <dbReference type="EMBL" id="SFJ92395.1"/>
    </source>
</evidence>
<comment type="caution">
    <text evidence="1">The sequence shown here is derived from an EMBL/GenBank/DDBJ whole genome shotgun (WGS) entry which is preliminary data.</text>
</comment>
<dbReference type="InterPro" id="IPR007485">
    <property type="entry name" value="LPS_assembly_LptE"/>
</dbReference>